<reference evidence="3 4" key="1">
    <citation type="journal article" date="2020" name="Arch. Microbiol.">
        <title>Bradyrhizobium campsiandrae sp. nov., a nitrogen-fixing bacterial strain isolated from a native leguminous tree from the Amazon adapted to flooded conditions.</title>
        <authorList>
            <person name="Cabral Michel D."/>
            <person name="Martins da Costa E."/>
            <person name="Azarias Guimaraes A."/>
            <person name="Soares de Carvalho T."/>
            <person name="Santos de Castro Caputo P."/>
            <person name="Willems A."/>
            <person name="de Souza Moreira F.M."/>
        </authorList>
    </citation>
    <scope>NUCLEOTIDE SEQUENCE [LARGE SCALE GENOMIC DNA]</scope>
    <source>
        <strain evidence="4">INPA 384B</strain>
    </source>
</reference>
<protein>
    <submittedName>
        <fullName evidence="3">Bifunctional 3-(3-hydroxy-phenyl)propionate/3-hydroxycinnamic acid hydroxylase</fullName>
    </submittedName>
</protein>
<dbReference type="NCBIfam" id="NF004829">
    <property type="entry name" value="PRK06183.1-3"/>
    <property type="match status" value="1"/>
</dbReference>
<dbReference type="Gene3D" id="3.40.30.120">
    <property type="match status" value="1"/>
</dbReference>
<evidence type="ECO:0000256" key="1">
    <source>
        <dbReference type="ARBA" id="ARBA00023002"/>
    </source>
</evidence>
<evidence type="ECO:0000313" key="4">
    <source>
        <dbReference type="Proteomes" id="UP000639516"/>
    </source>
</evidence>
<dbReference type="Pfam" id="PF01494">
    <property type="entry name" value="FAD_binding_3"/>
    <property type="match status" value="1"/>
</dbReference>
<keyword evidence="1" id="KW-0560">Oxidoreductase</keyword>
<dbReference type="Gene3D" id="3.50.50.60">
    <property type="entry name" value="FAD/NAD(P)-binding domain"/>
    <property type="match status" value="1"/>
</dbReference>
<accession>A0ABR7UK16</accession>
<name>A0ABR7UK16_9BRAD</name>
<dbReference type="InterPro" id="IPR002938">
    <property type="entry name" value="FAD-bd"/>
</dbReference>
<comment type="caution">
    <text evidence="3">The sequence shown here is derived from an EMBL/GenBank/DDBJ whole genome shotgun (WGS) entry which is preliminary data.</text>
</comment>
<dbReference type="InterPro" id="IPR050631">
    <property type="entry name" value="PheA/TfdB_FAD_monoxygenase"/>
</dbReference>
<evidence type="ECO:0000259" key="2">
    <source>
        <dbReference type="Pfam" id="PF01494"/>
    </source>
</evidence>
<dbReference type="Gene3D" id="3.30.70.2450">
    <property type="match status" value="1"/>
</dbReference>
<keyword evidence="4" id="KW-1185">Reference proteome</keyword>
<organism evidence="3 4">
    <name type="scientific">Bradyrhizobium campsiandrae</name>
    <dbReference type="NCBI Taxonomy" id="1729892"/>
    <lineage>
        <taxon>Bacteria</taxon>
        <taxon>Pseudomonadati</taxon>
        <taxon>Pseudomonadota</taxon>
        <taxon>Alphaproteobacteria</taxon>
        <taxon>Hyphomicrobiales</taxon>
        <taxon>Nitrobacteraceae</taxon>
        <taxon>Bradyrhizobium</taxon>
    </lineage>
</organism>
<proteinExistence type="predicted"/>
<dbReference type="SUPFAM" id="SSF51905">
    <property type="entry name" value="FAD/NAD(P)-binding domain"/>
    <property type="match status" value="1"/>
</dbReference>
<dbReference type="InterPro" id="IPR036188">
    <property type="entry name" value="FAD/NAD-bd_sf"/>
</dbReference>
<dbReference type="PANTHER" id="PTHR43476:SF3">
    <property type="entry name" value="FAD-BINDING MONOOXYGENASE"/>
    <property type="match status" value="1"/>
</dbReference>
<dbReference type="EMBL" id="JAATTO010000113">
    <property type="protein sequence ID" value="MBC9984431.1"/>
    <property type="molecule type" value="Genomic_DNA"/>
</dbReference>
<evidence type="ECO:0000313" key="3">
    <source>
        <dbReference type="EMBL" id="MBC9984431.1"/>
    </source>
</evidence>
<dbReference type="PRINTS" id="PR00420">
    <property type="entry name" value="RNGMNOXGNASE"/>
</dbReference>
<dbReference type="PANTHER" id="PTHR43476">
    <property type="entry name" value="3-(3-HYDROXY-PHENYL)PROPIONATE/3-HYDROXYCINNAMIC ACID HYDROXYLASE"/>
    <property type="match status" value="1"/>
</dbReference>
<sequence length="561" mass="61039">MGHRAAQGGPRQGLATVCSLRRDVSTTVHHHVNEVSRSVSGSTSANEYQVAIVGFGPSGAVAASLLGAQGIRTLAVDRDRAVYDKPRAIALDHEILRLFDNLGIAGQLAPHIAPFPASEHFGARGQLIRRIDMVSEPYPLGYTPTMVFTQPPVEEILRAHARSWPSVVVELGTELRQLSQTPDGVTLELSGDRGARNVTADHVIACDGASSTIRRQLGINFDDLVFDEPWLVIDLRINDAGLAKLPRTAVQFCDPSRPTTYIVGPGSHRRFEIMLLPGEDPRAMEQPEQVWRLLARWLTPDDATLWRAASYRFHALVASKWREGRVFLAGDAAHQQPPFIGQGMCQGVRDVANLVWKLARVLRGESGAALLDTYQEERSAHVRELTMRIKAIGHVICERDPEAAATRDARILAEGGGVPRTITRQEIVPPLSCGLRADTSHAANGTLFPQPWIRTSGGRQLLDTACGAGWRLVLKGNSALARSRAIAARAAEMGLRLIAIAKADHDQGPDVLREESDVVTAWFARHACAAAIVRPDHYVYGVAADEAGLMAMLSGLEARLR</sequence>
<feature type="domain" description="FAD-binding" evidence="2">
    <location>
        <begin position="47"/>
        <end position="387"/>
    </location>
</feature>
<gene>
    <name evidence="3" type="ORF">HA482_40340</name>
</gene>
<dbReference type="Proteomes" id="UP000639516">
    <property type="component" value="Unassembled WGS sequence"/>
</dbReference>